<dbReference type="EMBL" id="JAQQWL010000002">
    <property type="protein sequence ID" value="KAK8087194.1"/>
    <property type="molecule type" value="Genomic_DNA"/>
</dbReference>
<keyword evidence="1" id="KW-0732">Signal</keyword>
<protein>
    <submittedName>
        <fullName evidence="2">Uncharacterized protein</fullName>
    </submittedName>
</protein>
<comment type="caution">
    <text evidence="2">The sequence shown here is derived from an EMBL/GenBank/DDBJ whole genome shotgun (WGS) entry which is preliminary data.</text>
</comment>
<dbReference type="Proteomes" id="UP001480595">
    <property type="component" value="Unassembled WGS sequence"/>
</dbReference>
<accession>A0ABR1WVK9</accession>
<name>A0ABR1WVK9_9PEZI</name>
<evidence type="ECO:0000313" key="3">
    <source>
        <dbReference type="Proteomes" id="UP001480595"/>
    </source>
</evidence>
<keyword evidence="3" id="KW-1185">Reference proteome</keyword>
<organism evidence="2 3">
    <name type="scientific">Apiospora phragmitis</name>
    <dbReference type="NCBI Taxonomy" id="2905665"/>
    <lineage>
        <taxon>Eukaryota</taxon>
        <taxon>Fungi</taxon>
        <taxon>Dikarya</taxon>
        <taxon>Ascomycota</taxon>
        <taxon>Pezizomycotina</taxon>
        <taxon>Sordariomycetes</taxon>
        <taxon>Xylariomycetidae</taxon>
        <taxon>Amphisphaeriales</taxon>
        <taxon>Apiosporaceae</taxon>
        <taxon>Apiospora</taxon>
    </lineage>
</organism>
<dbReference type="RefSeq" id="XP_066721718.1">
    <property type="nucleotide sequence ID" value="XM_066853577.1"/>
</dbReference>
<dbReference type="GeneID" id="92086640"/>
<evidence type="ECO:0000313" key="2">
    <source>
        <dbReference type="EMBL" id="KAK8087194.1"/>
    </source>
</evidence>
<proteinExistence type="predicted"/>
<sequence length="84" mass="9009">MKLAIFSTIFAAPPFAAATDVQSVDIGPTGPPDGKPACSSFQDPKCCITSTVCQCYDGTLRSCLETLGEPLIILFRKWQLPTDI</sequence>
<gene>
    <name evidence="2" type="ORF">PG994_002168</name>
</gene>
<feature type="signal peptide" evidence="1">
    <location>
        <begin position="1"/>
        <end position="18"/>
    </location>
</feature>
<reference evidence="2 3" key="1">
    <citation type="submission" date="2023-01" db="EMBL/GenBank/DDBJ databases">
        <title>Analysis of 21 Apiospora genomes using comparative genomics revels a genus with tremendous synthesis potential of carbohydrate active enzymes and secondary metabolites.</title>
        <authorList>
            <person name="Sorensen T."/>
        </authorList>
    </citation>
    <scope>NUCLEOTIDE SEQUENCE [LARGE SCALE GENOMIC DNA]</scope>
    <source>
        <strain evidence="2 3">CBS 135458</strain>
    </source>
</reference>
<feature type="chain" id="PRO_5047167952" evidence="1">
    <location>
        <begin position="19"/>
        <end position="84"/>
    </location>
</feature>
<evidence type="ECO:0000256" key="1">
    <source>
        <dbReference type="SAM" id="SignalP"/>
    </source>
</evidence>